<dbReference type="PANTHER" id="PTHR46847">
    <property type="entry name" value="D-ALLOSE-BINDING PERIPLASMIC PROTEIN-RELATED"/>
    <property type="match status" value="1"/>
</dbReference>
<comment type="similarity">
    <text evidence="2">Belongs to the bacterial solute-binding protein 2 family.</text>
</comment>
<dbReference type="CDD" id="cd19998">
    <property type="entry name" value="PBP1_ABC_sugar_binding-like"/>
    <property type="match status" value="1"/>
</dbReference>
<dbReference type="PANTHER" id="PTHR46847:SF1">
    <property type="entry name" value="D-ALLOSE-BINDING PERIPLASMIC PROTEIN-RELATED"/>
    <property type="match status" value="1"/>
</dbReference>
<proteinExistence type="inferred from homology"/>
<gene>
    <name evidence="6" type="ORF">GCM10011611_46960</name>
</gene>
<dbReference type="GO" id="GO:0030246">
    <property type="term" value="F:carbohydrate binding"/>
    <property type="evidence" value="ECO:0007669"/>
    <property type="project" value="UniProtKB-ARBA"/>
</dbReference>
<dbReference type="Proteomes" id="UP000646365">
    <property type="component" value="Unassembled WGS sequence"/>
</dbReference>
<reference evidence="6" key="2">
    <citation type="submission" date="2020-09" db="EMBL/GenBank/DDBJ databases">
        <authorList>
            <person name="Sun Q."/>
            <person name="Zhou Y."/>
        </authorList>
    </citation>
    <scope>NUCLEOTIDE SEQUENCE</scope>
    <source>
        <strain evidence="6">CGMCC 1.15725</strain>
    </source>
</reference>
<feature type="chain" id="PRO_5035278310" evidence="4">
    <location>
        <begin position="30"/>
        <end position="380"/>
    </location>
</feature>
<name>A0A8J3E750_9PROT</name>
<dbReference type="InterPro" id="IPR025997">
    <property type="entry name" value="SBP_2_dom"/>
</dbReference>
<dbReference type="EMBL" id="BMJQ01000013">
    <property type="protein sequence ID" value="GGF35271.1"/>
    <property type="molecule type" value="Genomic_DNA"/>
</dbReference>
<evidence type="ECO:0000256" key="3">
    <source>
        <dbReference type="ARBA" id="ARBA00022729"/>
    </source>
</evidence>
<feature type="domain" description="Periplasmic binding protein" evidence="5">
    <location>
        <begin position="66"/>
        <end position="321"/>
    </location>
</feature>
<organism evidence="6 7">
    <name type="scientific">Aliidongia dinghuensis</name>
    <dbReference type="NCBI Taxonomy" id="1867774"/>
    <lineage>
        <taxon>Bacteria</taxon>
        <taxon>Pseudomonadati</taxon>
        <taxon>Pseudomonadota</taxon>
        <taxon>Alphaproteobacteria</taxon>
        <taxon>Rhodospirillales</taxon>
        <taxon>Dongiaceae</taxon>
        <taxon>Aliidongia</taxon>
    </lineage>
</organism>
<evidence type="ECO:0000256" key="4">
    <source>
        <dbReference type="SAM" id="SignalP"/>
    </source>
</evidence>
<feature type="signal peptide" evidence="4">
    <location>
        <begin position="1"/>
        <end position="29"/>
    </location>
</feature>
<dbReference type="SUPFAM" id="SSF53822">
    <property type="entry name" value="Periplasmic binding protein-like I"/>
    <property type="match status" value="1"/>
</dbReference>
<dbReference type="Pfam" id="PF13407">
    <property type="entry name" value="Peripla_BP_4"/>
    <property type="match status" value="1"/>
</dbReference>
<dbReference type="RefSeq" id="WP_189050346.1">
    <property type="nucleotide sequence ID" value="NZ_BMJQ01000013.1"/>
</dbReference>
<protein>
    <submittedName>
        <fullName evidence="6">Ribose ABC transporter substrate-binding protein</fullName>
    </submittedName>
</protein>
<dbReference type="GO" id="GO:0030313">
    <property type="term" value="C:cell envelope"/>
    <property type="evidence" value="ECO:0007669"/>
    <property type="project" value="UniProtKB-SubCell"/>
</dbReference>
<dbReference type="InterPro" id="IPR028082">
    <property type="entry name" value="Peripla_BP_I"/>
</dbReference>
<evidence type="ECO:0000313" key="7">
    <source>
        <dbReference type="Proteomes" id="UP000646365"/>
    </source>
</evidence>
<sequence>MPKFSAAAAIAVAGLLLGGLLWGAGTAQAAGPKTVAGPSKDPTCFAPWTDKTKFFQYPAKKGPYRVALANGFIGNTWRIQMIKTAKAYADQPSVKADLKEFKVVSTGEDIAAQIAAVNNFIDSGYDAVIVDAQNPTAFKSVVRRANQAGVVLVAFDNTIDTDEAINVNVDQKGLGEYWGHWLVQTVPNGGTILEVRGVAGTSVDTDRHEGIQEVLKASGKPFQTVEVVGKWDDGTAQKVTADAIAVHKHFDGMTAQGGSTGMVRAFMDAKQSFVPAAAETENGFRKLCAAHGKEGLKCASGGTGPAQVAVAIKTAITALKGDIVPQSIKLPLAHVEDPNFKDGDSYFAQQTDNFFVGNAFPTCGINFTAQEIMGQSEGNQ</sequence>
<keyword evidence="7" id="KW-1185">Reference proteome</keyword>
<evidence type="ECO:0000313" key="6">
    <source>
        <dbReference type="EMBL" id="GGF35271.1"/>
    </source>
</evidence>
<evidence type="ECO:0000259" key="5">
    <source>
        <dbReference type="Pfam" id="PF13407"/>
    </source>
</evidence>
<comment type="caution">
    <text evidence="6">The sequence shown here is derived from an EMBL/GenBank/DDBJ whole genome shotgun (WGS) entry which is preliminary data.</text>
</comment>
<evidence type="ECO:0000256" key="1">
    <source>
        <dbReference type="ARBA" id="ARBA00004196"/>
    </source>
</evidence>
<accession>A0A8J3E750</accession>
<dbReference type="AlphaFoldDB" id="A0A8J3E750"/>
<dbReference type="Gene3D" id="3.40.50.2300">
    <property type="match status" value="2"/>
</dbReference>
<keyword evidence="3 4" id="KW-0732">Signal</keyword>
<reference evidence="6" key="1">
    <citation type="journal article" date="2014" name="Int. J. Syst. Evol. Microbiol.">
        <title>Complete genome sequence of Corynebacterium casei LMG S-19264T (=DSM 44701T), isolated from a smear-ripened cheese.</title>
        <authorList>
            <consortium name="US DOE Joint Genome Institute (JGI-PGF)"/>
            <person name="Walter F."/>
            <person name="Albersmeier A."/>
            <person name="Kalinowski J."/>
            <person name="Ruckert C."/>
        </authorList>
    </citation>
    <scope>NUCLEOTIDE SEQUENCE</scope>
    <source>
        <strain evidence="6">CGMCC 1.15725</strain>
    </source>
</reference>
<evidence type="ECO:0000256" key="2">
    <source>
        <dbReference type="ARBA" id="ARBA00007639"/>
    </source>
</evidence>
<comment type="subcellular location">
    <subcellularLocation>
        <location evidence="1">Cell envelope</location>
    </subcellularLocation>
</comment>